<keyword evidence="2" id="KW-1185">Reference proteome</keyword>
<organism evidence="1 2">
    <name type="scientific">Streptomyces phage ZL12</name>
    <dbReference type="NCBI Taxonomy" id="2570911"/>
    <lineage>
        <taxon>Viruses</taxon>
        <taxon>Duplodnaviria</taxon>
        <taxon>Heunggongvirae</taxon>
        <taxon>Uroviricota</taxon>
        <taxon>Caudoviricetes</taxon>
        <taxon>Fuzanglongvirus</taxon>
        <taxon>Fuzanglongvirus ZL12</taxon>
    </lineage>
</organism>
<evidence type="ECO:0000313" key="1">
    <source>
        <dbReference type="EMBL" id="ACX71108.1"/>
    </source>
</evidence>
<sequence length="153" mass="17287">MVAHHNTRGHQMKNTNRQTVTQTLTDLYKALDKQHVVTLSFLKEEKDDTGKKTGRLVEDVRSLEIYDIRTTRDGRIVVKGMDRATGEARTVRVDRVRAYTVHRIGFVLTRPEATTPAGAVIVVRSPAQLIARELGRDYLPARRIDQTHTSLAA</sequence>
<accession>D0UWD6</accession>
<dbReference type="EMBL" id="GQ919031">
    <property type="protein sequence ID" value="ACX71108.1"/>
    <property type="molecule type" value="Genomic_DNA"/>
</dbReference>
<dbReference type="Proteomes" id="UP000298310">
    <property type="component" value="Segment"/>
</dbReference>
<proteinExistence type="predicted"/>
<gene>
    <name evidence="1" type="ORF">pZL12.31</name>
</gene>
<name>D0UWD6_9CAUD</name>
<evidence type="ECO:0000313" key="2">
    <source>
        <dbReference type="Proteomes" id="UP000298310"/>
    </source>
</evidence>
<dbReference type="KEGG" id="vg:80142647"/>
<reference evidence="1 2" key="1">
    <citation type="journal article" date="2010" name="J. Bacteriol.">
        <title>Characterization of the replication, transfer, and plasmid/lytic phage cycle of the Streptomyces plasmid-phage pZL12.</title>
        <authorList>
            <person name="Zhong L."/>
            <person name="Cheng Q."/>
            <person name="Tian X."/>
            <person name="Zhao L."/>
            <person name="Qin Z."/>
        </authorList>
    </citation>
    <scope>NUCLEOTIDE SEQUENCE [LARGE SCALE GENOMIC DNA]</scope>
</reference>
<protein>
    <submittedName>
        <fullName evidence="1">Transcriptional regulator</fullName>
    </submittedName>
</protein>